<dbReference type="EMBL" id="JBHTOQ010000003">
    <property type="protein sequence ID" value="MFD1480017.1"/>
    <property type="molecule type" value="Genomic_DNA"/>
</dbReference>
<reference evidence="6" key="1">
    <citation type="journal article" date="2019" name="Int. J. Syst. Evol. Microbiol.">
        <title>The Global Catalogue of Microorganisms (GCM) 10K type strain sequencing project: providing services to taxonomists for standard genome sequencing and annotation.</title>
        <authorList>
            <consortium name="The Broad Institute Genomics Platform"/>
            <consortium name="The Broad Institute Genome Sequencing Center for Infectious Disease"/>
            <person name="Wu L."/>
            <person name="Ma J."/>
        </authorList>
    </citation>
    <scope>NUCLEOTIDE SEQUENCE [LARGE SCALE GENOMIC DNA]</scope>
    <source>
        <strain evidence="6">CCM 8875</strain>
    </source>
</reference>
<evidence type="ECO:0000256" key="2">
    <source>
        <dbReference type="ARBA" id="ARBA00016549"/>
    </source>
</evidence>
<dbReference type="Proteomes" id="UP001597302">
    <property type="component" value="Unassembled WGS sequence"/>
</dbReference>
<accession>A0ABW4DQL3</accession>
<name>A0ABW4DQL3_9RHOB</name>
<evidence type="ECO:0000313" key="5">
    <source>
        <dbReference type="EMBL" id="MFD1480017.1"/>
    </source>
</evidence>
<dbReference type="PANTHER" id="PTHR33254:SF4">
    <property type="entry name" value="4-HYDROXY-4-METHYL-2-OXOGLUTARATE ALDOLASE 3-RELATED"/>
    <property type="match status" value="1"/>
</dbReference>
<gene>
    <name evidence="5" type="ORF">ACFQ5P_01785</name>
</gene>
<dbReference type="InterPro" id="IPR036704">
    <property type="entry name" value="RraA/RraA-like_sf"/>
</dbReference>
<keyword evidence="6" id="KW-1185">Reference proteome</keyword>
<comment type="cofactor">
    <cofactor evidence="1">
        <name>a divalent metal cation</name>
        <dbReference type="ChEBI" id="CHEBI:60240"/>
    </cofactor>
</comment>
<proteinExistence type="predicted"/>
<dbReference type="Gene3D" id="3.50.30.40">
    <property type="entry name" value="Ribonuclease E inhibitor RraA/RraA-like"/>
    <property type="match status" value="1"/>
</dbReference>
<dbReference type="RefSeq" id="WP_131576958.1">
    <property type="nucleotide sequence ID" value="NZ_CBCSAJ010000027.1"/>
</dbReference>
<sequence length="241" mass="25670">MTIGFRILPRRRTVPADLIARCAAFPVANVSDCMHRMSAAGPRLKRFHRSGSLAGPALTVRTRPGDNLMIHKAIDMAQPGDVIVVDAGGDLTNSLMGDLMLAYAIRRQVGGFVIYGAIRDADAFLTANLPVWAMGVTHRGPYKDGPGEVNVPIALEGMVIEPGDLILGDGDGVLSVPFDDVADVLTRAAAKQAAEARLMVQIAAGQNDRSWVDEALRRKGCVMPGAVEVTPDTARHRQPAA</sequence>
<evidence type="ECO:0000313" key="6">
    <source>
        <dbReference type="Proteomes" id="UP001597302"/>
    </source>
</evidence>
<dbReference type="CDD" id="cd16841">
    <property type="entry name" value="RraA_family"/>
    <property type="match status" value="1"/>
</dbReference>
<dbReference type="SUPFAM" id="SSF89562">
    <property type="entry name" value="RraA-like"/>
    <property type="match status" value="1"/>
</dbReference>
<dbReference type="InterPro" id="IPR005493">
    <property type="entry name" value="RraA/RraA-like"/>
</dbReference>
<dbReference type="NCBIfam" id="NF004850">
    <property type="entry name" value="PRK06201.1"/>
    <property type="match status" value="1"/>
</dbReference>
<dbReference type="PANTHER" id="PTHR33254">
    <property type="entry name" value="4-HYDROXY-4-METHYL-2-OXOGLUTARATE ALDOLASE 3-RELATED"/>
    <property type="match status" value="1"/>
</dbReference>
<organism evidence="5 6">
    <name type="scientific">Paracoccus nototheniae</name>
    <dbReference type="NCBI Taxonomy" id="2489002"/>
    <lineage>
        <taxon>Bacteria</taxon>
        <taxon>Pseudomonadati</taxon>
        <taxon>Pseudomonadota</taxon>
        <taxon>Alphaproteobacteria</taxon>
        <taxon>Rhodobacterales</taxon>
        <taxon>Paracoccaceae</taxon>
        <taxon>Paracoccus</taxon>
    </lineage>
</organism>
<protein>
    <recommendedName>
        <fullName evidence="2">Putative 4-hydroxy-4-methyl-2-oxoglutarate aldolase</fullName>
    </recommendedName>
    <alternativeName>
        <fullName evidence="3">Regulator of ribonuclease activity homolog</fullName>
    </alternativeName>
    <alternativeName>
        <fullName evidence="4">RraA-like protein</fullName>
    </alternativeName>
</protein>
<evidence type="ECO:0000256" key="3">
    <source>
        <dbReference type="ARBA" id="ARBA00029596"/>
    </source>
</evidence>
<evidence type="ECO:0000256" key="1">
    <source>
        <dbReference type="ARBA" id="ARBA00001968"/>
    </source>
</evidence>
<comment type="caution">
    <text evidence="5">The sequence shown here is derived from an EMBL/GenBank/DDBJ whole genome shotgun (WGS) entry which is preliminary data.</text>
</comment>
<dbReference type="Pfam" id="PF03737">
    <property type="entry name" value="RraA-like"/>
    <property type="match status" value="1"/>
</dbReference>
<evidence type="ECO:0000256" key="4">
    <source>
        <dbReference type="ARBA" id="ARBA00030169"/>
    </source>
</evidence>